<sequence length="94" mass="10955">MYCGILVRERLGFRGMKSEKNGHKKEENTMFNSYIKDANSEEFELHAKHKIVFDISSTYLGETMKLGELTRPLMSIGIWSIESITDIDIKYFIE</sequence>
<reference evidence="1 2" key="1">
    <citation type="journal article" date="2019" name="Environ. Microbiol.">
        <title>At the nexus of three kingdoms: the genome of the mycorrhizal fungus Gigaspora margarita provides insights into plant, endobacterial and fungal interactions.</title>
        <authorList>
            <person name="Venice F."/>
            <person name="Ghignone S."/>
            <person name="Salvioli di Fossalunga A."/>
            <person name="Amselem J."/>
            <person name="Novero M."/>
            <person name="Xianan X."/>
            <person name="Sedzielewska Toro K."/>
            <person name="Morin E."/>
            <person name="Lipzen A."/>
            <person name="Grigoriev I.V."/>
            <person name="Henrissat B."/>
            <person name="Martin F.M."/>
            <person name="Bonfante P."/>
        </authorList>
    </citation>
    <scope>NUCLEOTIDE SEQUENCE [LARGE SCALE GENOMIC DNA]</scope>
    <source>
        <strain evidence="1 2">BEG34</strain>
    </source>
</reference>
<keyword evidence="2" id="KW-1185">Reference proteome</keyword>
<name>A0A8H4AMM4_GIGMA</name>
<dbReference type="AlphaFoldDB" id="A0A8H4AMM4"/>
<evidence type="ECO:0000313" key="1">
    <source>
        <dbReference type="EMBL" id="KAF0513135.1"/>
    </source>
</evidence>
<dbReference type="Proteomes" id="UP000439903">
    <property type="component" value="Unassembled WGS sequence"/>
</dbReference>
<accession>A0A8H4AMM4</accession>
<gene>
    <name evidence="1" type="ORF">F8M41_017841</name>
</gene>
<dbReference type="EMBL" id="WTPW01000417">
    <property type="protein sequence ID" value="KAF0513135.1"/>
    <property type="molecule type" value="Genomic_DNA"/>
</dbReference>
<comment type="caution">
    <text evidence="1">The sequence shown here is derived from an EMBL/GenBank/DDBJ whole genome shotgun (WGS) entry which is preliminary data.</text>
</comment>
<protein>
    <submittedName>
        <fullName evidence="1">Uncharacterized protein</fullName>
    </submittedName>
</protein>
<proteinExistence type="predicted"/>
<organism evidence="1 2">
    <name type="scientific">Gigaspora margarita</name>
    <dbReference type="NCBI Taxonomy" id="4874"/>
    <lineage>
        <taxon>Eukaryota</taxon>
        <taxon>Fungi</taxon>
        <taxon>Fungi incertae sedis</taxon>
        <taxon>Mucoromycota</taxon>
        <taxon>Glomeromycotina</taxon>
        <taxon>Glomeromycetes</taxon>
        <taxon>Diversisporales</taxon>
        <taxon>Gigasporaceae</taxon>
        <taxon>Gigaspora</taxon>
    </lineage>
</organism>
<evidence type="ECO:0000313" key="2">
    <source>
        <dbReference type="Proteomes" id="UP000439903"/>
    </source>
</evidence>